<evidence type="ECO:0000313" key="1">
    <source>
        <dbReference type="EMBL" id="CCD46932.1"/>
    </source>
</evidence>
<reference evidence="2" key="1">
    <citation type="journal article" date="2011" name="PLoS Genet.">
        <title>Genomic analysis of the necrotrophic fungal pathogens Sclerotinia sclerotiorum and Botrytis cinerea.</title>
        <authorList>
            <person name="Amselem J."/>
            <person name="Cuomo C.A."/>
            <person name="van Kan J.A."/>
            <person name="Viaud M."/>
            <person name="Benito E.P."/>
            <person name="Couloux A."/>
            <person name="Coutinho P.M."/>
            <person name="de Vries R.P."/>
            <person name="Dyer P.S."/>
            <person name="Fillinger S."/>
            <person name="Fournier E."/>
            <person name="Gout L."/>
            <person name="Hahn M."/>
            <person name="Kohn L."/>
            <person name="Lapalu N."/>
            <person name="Plummer K.M."/>
            <person name="Pradier J.M."/>
            <person name="Quevillon E."/>
            <person name="Sharon A."/>
            <person name="Simon A."/>
            <person name="ten Have A."/>
            <person name="Tudzynski B."/>
            <person name="Tudzynski P."/>
            <person name="Wincker P."/>
            <person name="Andrew M."/>
            <person name="Anthouard V."/>
            <person name="Beever R.E."/>
            <person name="Beffa R."/>
            <person name="Benoit I."/>
            <person name="Bouzid O."/>
            <person name="Brault B."/>
            <person name="Chen Z."/>
            <person name="Choquer M."/>
            <person name="Collemare J."/>
            <person name="Cotton P."/>
            <person name="Danchin E.G."/>
            <person name="Da Silva C."/>
            <person name="Gautier A."/>
            <person name="Giraud C."/>
            <person name="Giraud T."/>
            <person name="Gonzalez C."/>
            <person name="Grossetete S."/>
            <person name="Guldener U."/>
            <person name="Henrissat B."/>
            <person name="Howlett B.J."/>
            <person name="Kodira C."/>
            <person name="Kretschmer M."/>
            <person name="Lappartient A."/>
            <person name="Leroch M."/>
            <person name="Levis C."/>
            <person name="Mauceli E."/>
            <person name="Neuveglise C."/>
            <person name="Oeser B."/>
            <person name="Pearson M."/>
            <person name="Poulain J."/>
            <person name="Poussereau N."/>
            <person name="Quesneville H."/>
            <person name="Rascle C."/>
            <person name="Schumacher J."/>
            <person name="Segurens B."/>
            <person name="Sexton A."/>
            <person name="Silva E."/>
            <person name="Sirven C."/>
            <person name="Soanes D.M."/>
            <person name="Talbot N.J."/>
            <person name="Templeton M."/>
            <person name="Yandava C."/>
            <person name="Yarden O."/>
            <person name="Zeng Q."/>
            <person name="Rollins J.A."/>
            <person name="Lebrun M.H."/>
            <person name="Dickman M."/>
        </authorList>
    </citation>
    <scope>NUCLEOTIDE SEQUENCE [LARGE SCALE GENOMIC DNA]</scope>
    <source>
        <strain evidence="2">T4</strain>
    </source>
</reference>
<evidence type="ECO:0000313" key="2">
    <source>
        <dbReference type="Proteomes" id="UP000008177"/>
    </source>
</evidence>
<organism evidence="1 2">
    <name type="scientific">Botryotinia fuckeliana (strain T4)</name>
    <name type="common">Noble rot fungus</name>
    <name type="synonym">Botrytis cinerea</name>
    <dbReference type="NCBI Taxonomy" id="999810"/>
    <lineage>
        <taxon>Eukaryota</taxon>
        <taxon>Fungi</taxon>
        <taxon>Dikarya</taxon>
        <taxon>Ascomycota</taxon>
        <taxon>Pezizomycotina</taxon>
        <taxon>Leotiomycetes</taxon>
        <taxon>Helotiales</taxon>
        <taxon>Sclerotiniaceae</taxon>
        <taxon>Botrytis</taxon>
    </lineage>
</organism>
<dbReference type="HOGENOM" id="CLU_3124797_0_0_1"/>
<dbReference type="InParanoid" id="G2Y2P2"/>
<proteinExistence type="predicted"/>
<name>G2Y2P2_BOTF4</name>
<sequence>MPGTWSTVFSNYRRETPYSTREPVFSSNFAESRAPPPITTLNMLSFALAP</sequence>
<dbReference type="EMBL" id="FQ790285">
    <property type="protein sequence ID" value="CCD46932.1"/>
    <property type="molecule type" value="Genomic_DNA"/>
</dbReference>
<dbReference type="AlphaFoldDB" id="G2Y2P2"/>
<gene>
    <name evidence="1" type="ORF">BofuT4_uP038340.1</name>
</gene>
<dbReference type="Proteomes" id="UP000008177">
    <property type="component" value="Unplaced contigs"/>
</dbReference>
<protein>
    <submittedName>
        <fullName evidence="1">Uncharacterized protein</fullName>
    </submittedName>
</protein>
<accession>G2Y2P2</accession>